<name>A0A8R1HVN1_CAEJA</name>
<accession>A0A8R1HVN1</accession>
<protein>
    <submittedName>
        <fullName evidence="1">Uncharacterized protein</fullName>
    </submittedName>
</protein>
<evidence type="ECO:0000313" key="1">
    <source>
        <dbReference type="EnsemblMetazoa" id="CJA12162.1"/>
    </source>
</evidence>
<proteinExistence type="predicted"/>
<evidence type="ECO:0000313" key="2">
    <source>
        <dbReference type="Proteomes" id="UP000005237"/>
    </source>
</evidence>
<keyword evidence="2" id="KW-1185">Reference proteome</keyword>
<dbReference type="Proteomes" id="UP000005237">
    <property type="component" value="Unassembled WGS sequence"/>
</dbReference>
<sequence length="112" mass="12541">MIDTKLTTGSQDGQVKTSFGNVDMIKKDESLAKFPEFPIIGIDTESSTLDENSSINTSIEDEGSYDYEDMIIVDREENFDTPDLAEEAIVVEERAKNDKIYRCVMSEMVIGS</sequence>
<organism evidence="1 2">
    <name type="scientific">Caenorhabditis japonica</name>
    <dbReference type="NCBI Taxonomy" id="281687"/>
    <lineage>
        <taxon>Eukaryota</taxon>
        <taxon>Metazoa</taxon>
        <taxon>Ecdysozoa</taxon>
        <taxon>Nematoda</taxon>
        <taxon>Chromadorea</taxon>
        <taxon>Rhabditida</taxon>
        <taxon>Rhabditina</taxon>
        <taxon>Rhabditomorpha</taxon>
        <taxon>Rhabditoidea</taxon>
        <taxon>Rhabditidae</taxon>
        <taxon>Peloderinae</taxon>
        <taxon>Caenorhabditis</taxon>
    </lineage>
</organism>
<dbReference type="EnsemblMetazoa" id="CJA12162.1">
    <property type="protein sequence ID" value="CJA12162.1"/>
    <property type="gene ID" value="WBGene00131366"/>
</dbReference>
<dbReference type="AlphaFoldDB" id="A0A8R1HVN1"/>
<reference evidence="1" key="2">
    <citation type="submission" date="2022-06" db="UniProtKB">
        <authorList>
            <consortium name="EnsemblMetazoa"/>
        </authorList>
    </citation>
    <scope>IDENTIFICATION</scope>
    <source>
        <strain evidence="1">DF5081</strain>
    </source>
</reference>
<reference evidence="2" key="1">
    <citation type="submission" date="2010-08" db="EMBL/GenBank/DDBJ databases">
        <authorList>
            <consortium name="Caenorhabditis japonica Sequencing Consortium"/>
            <person name="Wilson R.K."/>
        </authorList>
    </citation>
    <scope>NUCLEOTIDE SEQUENCE [LARGE SCALE GENOMIC DNA]</scope>
    <source>
        <strain evidence="2">DF5081</strain>
    </source>
</reference>